<sequence>MYALHDDIRNLSAVLDLLQAHADAVQRPVLRLMGDHLRLLAGQLAPASVQDIWPAPLCPAPHGVPSLPAQALTEACRVPQ</sequence>
<name>A0A1G7KVV0_9BACT</name>
<dbReference type="EMBL" id="FNBX01000005">
    <property type="protein sequence ID" value="SDF41204.1"/>
    <property type="molecule type" value="Genomic_DNA"/>
</dbReference>
<dbReference type="AlphaFoldDB" id="A0A1G7KVV0"/>
<reference evidence="2" key="1">
    <citation type="submission" date="2016-10" db="EMBL/GenBank/DDBJ databases">
        <authorList>
            <person name="Varghese N."/>
            <person name="Submissions S."/>
        </authorList>
    </citation>
    <scope>NUCLEOTIDE SEQUENCE [LARGE SCALE GENOMIC DNA]</scope>
    <source>
        <strain evidence="2">KHC7</strain>
    </source>
</reference>
<dbReference type="STRING" id="571438.SAMN05192586_10515"/>
<dbReference type="Proteomes" id="UP000199355">
    <property type="component" value="Unassembled WGS sequence"/>
</dbReference>
<dbReference type="RefSeq" id="WP_092153144.1">
    <property type="nucleotide sequence ID" value="NZ_FNBX01000005.1"/>
</dbReference>
<evidence type="ECO:0000313" key="1">
    <source>
        <dbReference type="EMBL" id="SDF41204.1"/>
    </source>
</evidence>
<accession>A0A1G7KVV0</accession>
<keyword evidence="2" id="KW-1185">Reference proteome</keyword>
<dbReference type="OrthoDB" id="5461361at2"/>
<gene>
    <name evidence="1" type="ORF">SAMN05192586_10515</name>
</gene>
<organism evidence="1 2">
    <name type="scientific">Desulfovibrio legallii</name>
    <dbReference type="NCBI Taxonomy" id="571438"/>
    <lineage>
        <taxon>Bacteria</taxon>
        <taxon>Pseudomonadati</taxon>
        <taxon>Thermodesulfobacteriota</taxon>
        <taxon>Desulfovibrionia</taxon>
        <taxon>Desulfovibrionales</taxon>
        <taxon>Desulfovibrionaceae</taxon>
        <taxon>Desulfovibrio</taxon>
    </lineage>
</organism>
<protein>
    <submittedName>
        <fullName evidence="1">Uncharacterized protein</fullName>
    </submittedName>
</protein>
<proteinExistence type="predicted"/>
<evidence type="ECO:0000313" key="2">
    <source>
        <dbReference type="Proteomes" id="UP000199355"/>
    </source>
</evidence>